<evidence type="ECO:0000313" key="2">
    <source>
        <dbReference type="EMBL" id="GLI00928.1"/>
    </source>
</evidence>
<dbReference type="Proteomes" id="UP001144280">
    <property type="component" value="Unassembled WGS sequence"/>
</dbReference>
<dbReference type="EMBL" id="BSDI01000038">
    <property type="protein sequence ID" value="GLI00928.1"/>
    <property type="molecule type" value="Genomic_DNA"/>
</dbReference>
<evidence type="ECO:0000313" key="3">
    <source>
        <dbReference type="Proteomes" id="UP001144280"/>
    </source>
</evidence>
<reference evidence="2" key="1">
    <citation type="submission" date="2022-12" db="EMBL/GenBank/DDBJ databases">
        <title>New Phytohabitans aurantiacus sp. RD004123 nov., an actinomycete isolated from soil.</title>
        <authorList>
            <person name="Triningsih D.W."/>
            <person name="Harunari E."/>
            <person name="Igarashi Y."/>
        </authorList>
    </citation>
    <scope>NUCLEOTIDE SEQUENCE</scope>
    <source>
        <strain evidence="2">RD004123</strain>
    </source>
</reference>
<protein>
    <recommendedName>
        <fullName evidence="4">DNA-binding protein</fullName>
    </recommendedName>
</protein>
<evidence type="ECO:0008006" key="4">
    <source>
        <dbReference type="Google" id="ProtNLM"/>
    </source>
</evidence>
<dbReference type="RefSeq" id="WP_281901569.1">
    <property type="nucleotide sequence ID" value="NZ_BSDI01000038.1"/>
</dbReference>
<sequence length="513" mass="54085">MSYGEQLENAAAALARAYVALRDSEPDPDARASAALARARLYRSLERQAVVLGSLHASDLAAEADLPRQYESLLAKRRPIAVLTIGLRHAAASTIAANDVIRIDPPTAGAVAVALREAHQALRAAGDILISNTGAQTAPGERHQPLTADGIALLAGAGRSDNLAALASLAAAASEIDVRLARWMWPEDAPTGLRSLLAAAEEDAWQTKSSPLHDTAVLLAAGGDPQRAPILGMAPAPPVDDPQRWSHPSSAHDCVQAIDAARSWLVRRGDELTVDQLADAARAALAITRYLGYLYTHLGSGGEELPMAVDAAARPWRGALQAVAELRSPIPDHGDRGTLSTAIAGAAAWLRGQLRPDGQWRSRESWMANPTDRVAWWNTAGQITARMPDLADLLHQAVDVSRARGGVLAMTVQVGARSVHWRPALAEHRSYRALAKALANAAKHGRVLAAVVGVQPRPGLEAARTAHRAASALPAKPAELAGQWYPQQAGMAEPTAPAGRPRSPGTPGQGRTR</sequence>
<accession>A0ABQ5R3N4</accession>
<comment type="caution">
    <text evidence="2">The sequence shown here is derived from an EMBL/GenBank/DDBJ whole genome shotgun (WGS) entry which is preliminary data.</text>
</comment>
<feature type="region of interest" description="Disordered" evidence="1">
    <location>
        <begin position="479"/>
        <end position="513"/>
    </location>
</feature>
<keyword evidence="3" id="KW-1185">Reference proteome</keyword>
<gene>
    <name evidence="2" type="ORF">Pa4123_62040</name>
</gene>
<name>A0ABQ5R3N4_9ACTN</name>
<organism evidence="2 3">
    <name type="scientific">Phytohabitans aurantiacus</name>
    <dbReference type="NCBI Taxonomy" id="3016789"/>
    <lineage>
        <taxon>Bacteria</taxon>
        <taxon>Bacillati</taxon>
        <taxon>Actinomycetota</taxon>
        <taxon>Actinomycetes</taxon>
        <taxon>Micromonosporales</taxon>
        <taxon>Micromonosporaceae</taxon>
    </lineage>
</organism>
<proteinExistence type="predicted"/>
<evidence type="ECO:0000256" key="1">
    <source>
        <dbReference type="SAM" id="MobiDB-lite"/>
    </source>
</evidence>